<dbReference type="PANTHER" id="PTHR34218">
    <property type="entry name" value="PEPTIDASE S45 PENICILLIN AMIDASE"/>
    <property type="match status" value="1"/>
</dbReference>
<name>A0A0S8JZS9_UNCW3</name>
<dbReference type="InterPro" id="IPR029055">
    <property type="entry name" value="Ntn_hydrolases_N"/>
</dbReference>
<dbReference type="Proteomes" id="UP000050975">
    <property type="component" value="Unassembled WGS sequence"/>
</dbReference>
<dbReference type="InterPro" id="IPR002692">
    <property type="entry name" value="S45"/>
</dbReference>
<dbReference type="GO" id="GO:0016811">
    <property type="term" value="F:hydrolase activity, acting on carbon-nitrogen (but not peptide) bonds, in linear amides"/>
    <property type="evidence" value="ECO:0007669"/>
    <property type="project" value="InterPro"/>
</dbReference>
<evidence type="ECO:0000313" key="3">
    <source>
        <dbReference type="Proteomes" id="UP000050975"/>
    </source>
</evidence>
<dbReference type="SUPFAM" id="SSF56235">
    <property type="entry name" value="N-terminal nucleophile aminohydrolases (Ntn hydrolases)"/>
    <property type="match status" value="1"/>
</dbReference>
<dbReference type="Pfam" id="PF01804">
    <property type="entry name" value="Penicil_amidase"/>
    <property type="match status" value="1"/>
</dbReference>
<reference evidence="2 3" key="1">
    <citation type="journal article" date="2015" name="Microbiome">
        <title>Genomic resolution of linkages in carbon, nitrogen, and sulfur cycling among widespread estuary sediment bacteria.</title>
        <authorList>
            <person name="Baker B.J."/>
            <person name="Lazar C.S."/>
            <person name="Teske A.P."/>
            <person name="Dick G.J."/>
        </authorList>
    </citation>
    <scope>NUCLEOTIDE SEQUENCE [LARGE SCALE GENOMIC DNA]</scope>
    <source>
        <strain evidence="2">SM1_77</strain>
    </source>
</reference>
<proteinExistence type="inferred from homology"/>
<comment type="caution">
    <text evidence="2">The sequence shown here is derived from an EMBL/GenBank/DDBJ whole genome shotgun (WGS) entry which is preliminary data.</text>
</comment>
<evidence type="ECO:0000256" key="1">
    <source>
        <dbReference type="ARBA" id="ARBA00006586"/>
    </source>
</evidence>
<dbReference type="Gene3D" id="1.10.439.10">
    <property type="entry name" value="Penicillin Amidohydrolase, domain 1"/>
    <property type="match status" value="1"/>
</dbReference>
<organism evidence="2 3">
    <name type="scientific">candidate division WOR_3 bacterium SM1_77</name>
    <dbReference type="NCBI Taxonomy" id="1703778"/>
    <lineage>
        <taxon>Bacteria</taxon>
        <taxon>Bacteria division WOR-3</taxon>
    </lineage>
</organism>
<accession>A0A0S8JZS9</accession>
<comment type="similarity">
    <text evidence="1">Belongs to the peptidase S45 family.</text>
</comment>
<dbReference type="AlphaFoldDB" id="A0A0S8JZS9"/>
<dbReference type="InterPro" id="IPR023343">
    <property type="entry name" value="Penicillin_amidase_dom1"/>
</dbReference>
<sequence length="166" mass="19340">MCRTFLLEFQADIIAGQLAEIVGVDFLDYDLFFRRCGITHAAENALREILADPDTRLILEAYTDGVNAYIRNIGKRDLPLEYKILDYRPEPWTFLKSALIAKFMAWNLTAFDIPELMLTRARMVFGEEVVDELYPNIPPFNEPVIPRRTRWRFQPSAIPEKPKPDF</sequence>
<dbReference type="PANTHER" id="PTHR34218:SF3">
    <property type="entry name" value="ACYL-HOMOSERINE LACTONE ACYLASE PVDQ"/>
    <property type="match status" value="1"/>
</dbReference>
<dbReference type="EMBL" id="LJVE01000042">
    <property type="protein sequence ID" value="KPL14620.1"/>
    <property type="molecule type" value="Genomic_DNA"/>
</dbReference>
<evidence type="ECO:0000313" key="2">
    <source>
        <dbReference type="EMBL" id="KPL14620.1"/>
    </source>
</evidence>
<feature type="non-terminal residue" evidence="2">
    <location>
        <position position="166"/>
    </location>
</feature>
<protein>
    <submittedName>
        <fullName evidence="2">Uncharacterized protein</fullName>
    </submittedName>
</protein>
<dbReference type="GO" id="GO:0017000">
    <property type="term" value="P:antibiotic biosynthetic process"/>
    <property type="evidence" value="ECO:0007669"/>
    <property type="project" value="InterPro"/>
</dbReference>
<gene>
    <name evidence="2" type="ORF">AMJ74_03045</name>
</gene>